<dbReference type="AlphaFoldDB" id="A0A4S3PPH8"/>
<evidence type="ECO:0000313" key="2">
    <source>
        <dbReference type="Proteomes" id="UP000306477"/>
    </source>
</evidence>
<gene>
    <name evidence="1" type="ORF">E1I69_15725</name>
</gene>
<evidence type="ECO:0000313" key="1">
    <source>
        <dbReference type="EMBL" id="THE11194.1"/>
    </source>
</evidence>
<organism evidence="1 2">
    <name type="scientific">Bacillus timonensis</name>
    <dbReference type="NCBI Taxonomy" id="1033734"/>
    <lineage>
        <taxon>Bacteria</taxon>
        <taxon>Bacillati</taxon>
        <taxon>Bacillota</taxon>
        <taxon>Bacilli</taxon>
        <taxon>Bacillales</taxon>
        <taxon>Bacillaceae</taxon>
        <taxon>Bacillus</taxon>
    </lineage>
</organism>
<evidence type="ECO:0008006" key="3">
    <source>
        <dbReference type="Google" id="ProtNLM"/>
    </source>
</evidence>
<dbReference type="EMBL" id="SLUB01000032">
    <property type="protein sequence ID" value="THE11194.1"/>
    <property type="molecule type" value="Genomic_DNA"/>
</dbReference>
<dbReference type="RefSeq" id="WP_136380518.1">
    <property type="nucleotide sequence ID" value="NZ_SLUB01000032.1"/>
</dbReference>
<dbReference type="Proteomes" id="UP000306477">
    <property type="component" value="Unassembled WGS sequence"/>
</dbReference>
<name>A0A4S3PPH8_9BACI</name>
<accession>A0A4S3PPH8</accession>
<comment type="caution">
    <text evidence="1">The sequence shown here is derived from an EMBL/GenBank/DDBJ whole genome shotgun (WGS) entry which is preliminary data.</text>
</comment>
<sequence>MKKVILFDAFSFVGYGLCCRMIDKEIHVIGVDAPPKENSPEEDKMLRIGRNAFFEFIESAKAIGNENMFMQSDAVIYPWYNPMTSERNEKKGESLQSVLEYCNDTKTKLILISAHTFSRNTKHELEDELDDNWYAKIKMNNSLCEHQKVRTKNIEFLFTFIDFSNKELKEAINKKNDHEEWIFQNFYG</sequence>
<reference evidence="1 2" key="1">
    <citation type="journal article" date="2019" name="Indoor Air">
        <title>Impacts of indoor surface finishes on bacterial viability.</title>
        <authorList>
            <person name="Hu J."/>
            <person name="Maamar S.B."/>
            <person name="Glawe A.J."/>
            <person name="Gottel N."/>
            <person name="Gilbert J.A."/>
            <person name="Hartmann E.M."/>
        </authorList>
    </citation>
    <scope>NUCLEOTIDE SEQUENCE [LARGE SCALE GENOMIC DNA]</scope>
    <source>
        <strain evidence="1 2">AF060A6</strain>
    </source>
</reference>
<protein>
    <recommendedName>
        <fullName evidence="3">NAD(P)-dependent oxidoreductase</fullName>
    </recommendedName>
</protein>
<dbReference type="OrthoDB" id="2938417at2"/>
<proteinExistence type="predicted"/>
<keyword evidence="2" id="KW-1185">Reference proteome</keyword>